<dbReference type="EMBL" id="NMUH01004628">
    <property type="protein sequence ID" value="MQM10272.1"/>
    <property type="molecule type" value="Genomic_DNA"/>
</dbReference>
<evidence type="ECO:0000313" key="1">
    <source>
        <dbReference type="EMBL" id="MQM10272.1"/>
    </source>
</evidence>
<evidence type="ECO:0000313" key="2">
    <source>
        <dbReference type="Proteomes" id="UP000652761"/>
    </source>
</evidence>
<reference evidence="1" key="1">
    <citation type="submission" date="2017-07" db="EMBL/GenBank/DDBJ databases">
        <title>Taro Niue Genome Assembly and Annotation.</title>
        <authorList>
            <person name="Atibalentja N."/>
            <person name="Keating K."/>
            <person name="Fields C.J."/>
        </authorList>
    </citation>
    <scope>NUCLEOTIDE SEQUENCE</scope>
    <source>
        <strain evidence="1">Niue_2</strain>
        <tissue evidence="1">Leaf</tissue>
    </source>
</reference>
<organism evidence="1 2">
    <name type="scientific">Colocasia esculenta</name>
    <name type="common">Wild taro</name>
    <name type="synonym">Arum esculentum</name>
    <dbReference type="NCBI Taxonomy" id="4460"/>
    <lineage>
        <taxon>Eukaryota</taxon>
        <taxon>Viridiplantae</taxon>
        <taxon>Streptophyta</taxon>
        <taxon>Embryophyta</taxon>
        <taxon>Tracheophyta</taxon>
        <taxon>Spermatophyta</taxon>
        <taxon>Magnoliopsida</taxon>
        <taxon>Liliopsida</taxon>
        <taxon>Araceae</taxon>
        <taxon>Aroideae</taxon>
        <taxon>Colocasieae</taxon>
        <taxon>Colocasia</taxon>
    </lineage>
</organism>
<gene>
    <name evidence="1" type="ORF">Taro_043162</name>
</gene>
<dbReference type="Proteomes" id="UP000652761">
    <property type="component" value="Unassembled WGS sequence"/>
</dbReference>
<proteinExistence type="predicted"/>
<comment type="caution">
    <text evidence="1">The sequence shown here is derived from an EMBL/GenBank/DDBJ whole genome shotgun (WGS) entry which is preliminary data.</text>
</comment>
<dbReference type="AlphaFoldDB" id="A0A843WIQ1"/>
<keyword evidence="2" id="KW-1185">Reference proteome</keyword>
<name>A0A843WIQ1_COLES</name>
<protein>
    <submittedName>
        <fullName evidence="1">Uncharacterized protein</fullName>
    </submittedName>
</protein>
<sequence length="89" mass="9911">MAKFYAVSDRGSSGCPEKLLGSLQYAQGATSFEGEALRPLWCGRSLQPDRFTFGHPACRPGRGRGTATNRFPPLNKMLHHILTSFTLRW</sequence>
<accession>A0A843WIQ1</accession>